<evidence type="ECO:0000313" key="1">
    <source>
        <dbReference type="EMBL" id="UVC13388.1"/>
    </source>
</evidence>
<keyword evidence="2" id="KW-1185">Reference proteome</keyword>
<evidence type="ECO:0000313" key="2">
    <source>
        <dbReference type="Proteomes" id="UP001058098"/>
    </source>
</evidence>
<gene>
    <name evidence="1" type="ORF">IHQ72_22020</name>
</gene>
<evidence type="ECO:0008006" key="3">
    <source>
        <dbReference type="Google" id="ProtNLM"/>
    </source>
</evidence>
<proteinExistence type="predicted"/>
<accession>A0ABY5QQT9</accession>
<dbReference type="EMBL" id="CP062229">
    <property type="protein sequence ID" value="UVC13388.1"/>
    <property type="molecule type" value="Genomic_DNA"/>
</dbReference>
<dbReference type="RefSeq" id="WP_258117256.1">
    <property type="nucleotide sequence ID" value="NZ_CP062229.1"/>
</dbReference>
<reference evidence="1" key="1">
    <citation type="submission" date="2020-09" db="EMBL/GenBank/DDBJ databases">
        <title>Rhizobia associated with sainfoin plants.</title>
        <authorList>
            <person name="Asharfi S."/>
            <person name="Kuzmanovic N."/>
            <person name="Bunk B."/>
            <person name="Sproeer C."/>
            <person name="Becker M."/>
            <person name="Thuenen T."/>
        </authorList>
    </citation>
    <scope>NUCLEOTIDE SEQUENCE</scope>
    <source>
        <strain evidence="1">OM4</strain>
    </source>
</reference>
<name>A0ABY5QQT9_9HYPH</name>
<protein>
    <recommendedName>
        <fullName evidence="3">Nuclear transport factor 2 family protein</fullName>
    </recommendedName>
</protein>
<dbReference type="Proteomes" id="UP001058098">
    <property type="component" value="Chromosome"/>
</dbReference>
<sequence length="168" mass="18122">MSDHRANETVASEGPLPLATKLSCVVLATATCLSIAAASASDLAPAQLVENYISLSIENPDKAKTFLAPDAAWIIFDFGADLAGVFPEFVKHLPESDCSKFLIQTERKVTSDTGVDADVVKVEWKCAKPTEFMLASNVLRFVVVQQKIAMVVVEDPPGYRESRGLPPL</sequence>
<organism evidence="1 2">
    <name type="scientific">Mesorhizobium onobrychidis</name>
    <dbReference type="NCBI Taxonomy" id="2775404"/>
    <lineage>
        <taxon>Bacteria</taxon>
        <taxon>Pseudomonadati</taxon>
        <taxon>Pseudomonadota</taxon>
        <taxon>Alphaproteobacteria</taxon>
        <taxon>Hyphomicrobiales</taxon>
        <taxon>Phyllobacteriaceae</taxon>
        <taxon>Mesorhizobium</taxon>
    </lineage>
</organism>